<evidence type="ECO:0000313" key="3">
    <source>
        <dbReference type="Proteomes" id="UP001152747"/>
    </source>
</evidence>
<dbReference type="AlphaFoldDB" id="A0A9P1I877"/>
<organism evidence="2 3">
    <name type="scientific">Caenorhabditis angaria</name>
    <dbReference type="NCBI Taxonomy" id="860376"/>
    <lineage>
        <taxon>Eukaryota</taxon>
        <taxon>Metazoa</taxon>
        <taxon>Ecdysozoa</taxon>
        <taxon>Nematoda</taxon>
        <taxon>Chromadorea</taxon>
        <taxon>Rhabditida</taxon>
        <taxon>Rhabditina</taxon>
        <taxon>Rhabditomorpha</taxon>
        <taxon>Rhabditoidea</taxon>
        <taxon>Rhabditidae</taxon>
        <taxon>Peloderinae</taxon>
        <taxon>Caenorhabditis</taxon>
    </lineage>
</organism>
<accession>A0A9P1I877</accession>
<evidence type="ECO:0000259" key="1">
    <source>
        <dbReference type="Pfam" id="PF00646"/>
    </source>
</evidence>
<proteinExistence type="predicted"/>
<gene>
    <name evidence="2" type="ORF">CAMP_LOCUS2632</name>
</gene>
<dbReference type="InterPro" id="IPR001810">
    <property type="entry name" value="F-box_dom"/>
</dbReference>
<evidence type="ECO:0000313" key="2">
    <source>
        <dbReference type="EMBL" id="CAI5439995.1"/>
    </source>
</evidence>
<keyword evidence="3" id="KW-1185">Reference proteome</keyword>
<reference evidence="2" key="1">
    <citation type="submission" date="2022-11" db="EMBL/GenBank/DDBJ databases">
        <authorList>
            <person name="Kikuchi T."/>
        </authorList>
    </citation>
    <scope>NUCLEOTIDE SEQUENCE</scope>
    <source>
        <strain evidence="2">PS1010</strain>
    </source>
</reference>
<dbReference type="Pfam" id="PF00646">
    <property type="entry name" value="F-box"/>
    <property type="match status" value="1"/>
</dbReference>
<dbReference type="Proteomes" id="UP001152747">
    <property type="component" value="Unassembled WGS sequence"/>
</dbReference>
<name>A0A9P1I877_9PELO</name>
<feature type="domain" description="F-box" evidence="1">
    <location>
        <begin position="14"/>
        <end position="53"/>
    </location>
</feature>
<dbReference type="EMBL" id="CANHGI010000001">
    <property type="protein sequence ID" value="CAI5439995.1"/>
    <property type="molecule type" value="Genomic_DNA"/>
</dbReference>
<sequence>MEQEKEEVERTFILPDDMLLKIFENMEDQDDKNNFRALCDQSRRIWKYPKCWNDSITWDYDFPKIKIILGNLYFAEFDNEHDNTFKIGQIGSQEIECLEIPRSRTYFEHARNMFQARLERNQMVVKSLTIKGTCPINLRGVEHFPQLRNVVLSGRDNLENCHEILLKTGDSLKSLTIRDVHISQHRMYAQIAKIYEVSEFVAIDFGLRESQLRRLSARRIEMRIGNLRPQSIFRFIQTWMNGNRILEKCVWNLKGSHFHNLADTFFRCFGSKMQYSADFHQLYIRGNGKITYRKDDFLQFEVVEIEELD</sequence>
<comment type="caution">
    <text evidence="2">The sequence shown here is derived from an EMBL/GenBank/DDBJ whole genome shotgun (WGS) entry which is preliminary data.</text>
</comment>
<protein>
    <recommendedName>
        <fullName evidence="1">F-box domain-containing protein</fullName>
    </recommendedName>
</protein>